<proteinExistence type="predicted"/>
<feature type="signal peptide" evidence="1">
    <location>
        <begin position="1"/>
        <end position="18"/>
    </location>
</feature>
<accession>A0A8I4A5W7</accession>
<reference evidence="2" key="3">
    <citation type="submission" date="2025-09" db="UniProtKB">
        <authorList>
            <consortium name="Ensembl"/>
        </authorList>
    </citation>
    <scope>IDENTIFICATION</scope>
</reference>
<dbReference type="PANTHER" id="PTHR12138:SF162">
    <property type="entry name" value="CHROMOSOME UNDETERMINED SCAFFOLD_275, WHOLE GENOME SHOTGUN SEQUENCE"/>
    <property type="match status" value="1"/>
</dbReference>
<reference evidence="2 3" key="1">
    <citation type="submission" date="2009-03" db="EMBL/GenBank/DDBJ databases">
        <authorList>
            <person name="Warren W."/>
            <person name="Ye L."/>
            <person name="Minx P."/>
            <person name="Worley K."/>
            <person name="Gibbs R."/>
            <person name="Wilson R.K."/>
        </authorList>
    </citation>
    <scope>NUCLEOTIDE SEQUENCE [LARGE SCALE GENOMIC DNA]</scope>
</reference>
<reference evidence="2" key="2">
    <citation type="submission" date="2025-08" db="UniProtKB">
        <authorList>
            <consortium name="Ensembl"/>
        </authorList>
    </citation>
    <scope>IDENTIFICATION</scope>
</reference>
<dbReference type="AlphaFoldDB" id="A0A8I4A5W7"/>
<evidence type="ECO:0000313" key="3">
    <source>
        <dbReference type="Proteomes" id="UP000008225"/>
    </source>
</evidence>
<feature type="chain" id="PRO_5035182128" evidence="1">
    <location>
        <begin position="19"/>
        <end position="107"/>
    </location>
</feature>
<evidence type="ECO:0000313" key="2">
    <source>
        <dbReference type="Ensembl" id="ENSCJAP00000092633.1"/>
    </source>
</evidence>
<keyword evidence="3" id="KW-1185">Reference proteome</keyword>
<dbReference type="GeneTree" id="ENSGT01120000271815"/>
<protein>
    <submittedName>
        <fullName evidence="2">Uncharacterized protein</fullName>
    </submittedName>
</protein>
<name>A0A8I4A5W7_CALJA</name>
<keyword evidence="1" id="KW-0732">Signal</keyword>
<evidence type="ECO:0000256" key="1">
    <source>
        <dbReference type="SAM" id="SignalP"/>
    </source>
</evidence>
<dbReference type="PANTHER" id="PTHR12138">
    <property type="entry name" value="PRIMATE-EXPANDED PROTEIN FAMILY"/>
    <property type="match status" value="1"/>
</dbReference>
<dbReference type="PRINTS" id="PR02045">
    <property type="entry name" value="F138DOMAIN"/>
</dbReference>
<organism evidence="2 3">
    <name type="scientific">Callithrix jacchus</name>
    <name type="common">White-tufted-ear marmoset</name>
    <name type="synonym">Simia Jacchus</name>
    <dbReference type="NCBI Taxonomy" id="9483"/>
    <lineage>
        <taxon>Eukaryota</taxon>
        <taxon>Metazoa</taxon>
        <taxon>Chordata</taxon>
        <taxon>Craniata</taxon>
        <taxon>Vertebrata</taxon>
        <taxon>Euteleostomi</taxon>
        <taxon>Mammalia</taxon>
        <taxon>Eutheria</taxon>
        <taxon>Euarchontoglires</taxon>
        <taxon>Primates</taxon>
        <taxon>Haplorrhini</taxon>
        <taxon>Platyrrhini</taxon>
        <taxon>Cebidae</taxon>
        <taxon>Callitrichinae</taxon>
        <taxon>Callithrix</taxon>
        <taxon>Callithrix</taxon>
    </lineage>
</organism>
<dbReference type="Ensembl" id="ENSCJAT00000123919.1">
    <property type="protein sequence ID" value="ENSCJAP00000092633.1"/>
    <property type="gene ID" value="ENSCJAG00000073760.1"/>
</dbReference>
<sequence>NLIFILYIDLFLETGSTGSPRLECSGEITAHCSLNLPGSSDLPASAFQVAGTTSVSHYAWLILFVEMGSCYVAQACLKLLRLSDPPISAFQSAGITGINHCTGTKSD</sequence>
<dbReference type="OMA" id="IFILYID"/>
<dbReference type="Proteomes" id="UP000008225">
    <property type="component" value="Chromosome 10"/>
</dbReference>